<accession>A0A7U9PYZ5</accession>
<evidence type="ECO:0000313" key="2">
    <source>
        <dbReference type="Proteomes" id="UP000287830"/>
    </source>
</evidence>
<dbReference type="OrthoDB" id="6058474at2"/>
<dbReference type="GeneID" id="95624543"/>
<comment type="caution">
    <text evidence="1">The sequence shown here is derived from an EMBL/GenBank/DDBJ whole genome shotgun (WGS) entry which is preliminary data.</text>
</comment>
<reference evidence="1 2" key="1">
    <citation type="submission" date="2018-11" db="EMBL/GenBank/DDBJ databases">
        <title>Whole genome sequence of Streptomyces chrestomyceticus NBRC 13444(T).</title>
        <authorList>
            <person name="Komaki H."/>
            <person name="Tamura T."/>
        </authorList>
    </citation>
    <scope>NUCLEOTIDE SEQUENCE [LARGE SCALE GENOMIC DNA]</scope>
    <source>
        <strain evidence="1 2">NBRC 13444</strain>
    </source>
</reference>
<organism evidence="1 2">
    <name type="scientific">Streptomyces chrestomyceticus JCM 4735</name>
    <dbReference type="NCBI Taxonomy" id="1306181"/>
    <lineage>
        <taxon>Bacteria</taxon>
        <taxon>Bacillati</taxon>
        <taxon>Actinomycetota</taxon>
        <taxon>Actinomycetes</taxon>
        <taxon>Kitasatosporales</taxon>
        <taxon>Streptomycetaceae</taxon>
        <taxon>Streptomyces</taxon>
    </lineage>
</organism>
<evidence type="ECO:0000313" key="1">
    <source>
        <dbReference type="EMBL" id="GCD37957.1"/>
    </source>
</evidence>
<protein>
    <submittedName>
        <fullName evidence="1">Uncharacterized protein</fullName>
    </submittedName>
</protein>
<dbReference type="AlphaFoldDB" id="A0A7U9PYZ5"/>
<dbReference type="EMBL" id="BHZC01000001">
    <property type="protein sequence ID" value="GCD37957.1"/>
    <property type="molecule type" value="Genomic_DNA"/>
</dbReference>
<dbReference type="Proteomes" id="UP000287830">
    <property type="component" value="Unassembled WGS sequence"/>
</dbReference>
<gene>
    <name evidence="1" type="ORF">OEIGOIKO_05767</name>
</gene>
<name>A0A7U9PYZ5_9ACTN</name>
<dbReference type="RefSeq" id="WP_125047276.1">
    <property type="nucleotide sequence ID" value="NZ_BHZC01000001.1"/>
</dbReference>
<sequence>MGYASYEIYRNGEKIQAGYGVEAQCDRPGCSETVARGLDALCGIEPGGDEYGCGKWFCDEHLFMAPDGPGYRCPDCYSNTDDPTLHSPDAMTVTFRPDDRDAKLP</sequence>
<proteinExistence type="predicted"/>